<keyword evidence="2" id="KW-1185">Reference proteome</keyword>
<evidence type="ECO:0000313" key="2">
    <source>
        <dbReference type="Proteomes" id="UP000539313"/>
    </source>
</evidence>
<sequence length="70" mass="7850">MDKPEAHDVYLDVVAHTVWALLQYRPPLVHVEPGTVGRLRERAGRVLDAGKWKKSSTVTYGGRPVREGRA</sequence>
<accession>A0A7W3R8P0</accession>
<reference evidence="1 2" key="1">
    <citation type="submission" date="2020-08" db="EMBL/GenBank/DDBJ databases">
        <title>Sequencing the genomes of 1000 actinobacteria strains.</title>
        <authorList>
            <person name="Klenk H.-P."/>
        </authorList>
    </citation>
    <scope>NUCLEOTIDE SEQUENCE [LARGE SCALE GENOMIC DNA]</scope>
    <source>
        <strain evidence="1 2">DSM 45823</strain>
    </source>
</reference>
<name>A0A7W3R8P0_9ACTN</name>
<proteinExistence type="predicted"/>
<comment type="caution">
    <text evidence="1">The sequence shown here is derived from an EMBL/GenBank/DDBJ whole genome shotgun (WGS) entry which is preliminary data.</text>
</comment>
<gene>
    <name evidence="1" type="ORF">HNR21_002377</name>
</gene>
<dbReference type="EMBL" id="JACJII010000001">
    <property type="protein sequence ID" value="MBA9003495.1"/>
    <property type="molecule type" value="Genomic_DNA"/>
</dbReference>
<organism evidence="1 2">
    <name type="scientific">Thermomonospora cellulosilytica</name>
    <dbReference type="NCBI Taxonomy" id="1411118"/>
    <lineage>
        <taxon>Bacteria</taxon>
        <taxon>Bacillati</taxon>
        <taxon>Actinomycetota</taxon>
        <taxon>Actinomycetes</taxon>
        <taxon>Streptosporangiales</taxon>
        <taxon>Thermomonosporaceae</taxon>
        <taxon>Thermomonospora</taxon>
    </lineage>
</organism>
<dbReference type="RefSeq" id="WP_182705228.1">
    <property type="nucleotide sequence ID" value="NZ_JACJII010000001.1"/>
</dbReference>
<dbReference type="Proteomes" id="UP000539313">
    <property type="component" value="Unassembled WGS sequence"/>
</dbReference>
<evidence type="ECO:0000313" key="1">
    <source>
        <dbReference type="EMBL" id="MBA9003495.1"/>
    </source>
</evidence>
<dbReference type="AlphaFoldDB" id="A0A7W3R8P0"/>
<protein>
    <submittedName>
        <fullName evidence="1">Uncharacterized protein</fullName>
    </submittedName>
</protein>